<feature type="signal peptide" evidence="1">
    <location>
        <begin position="1"/>
        <end position="17"/>
    </location>
</feature>
<keyword evidence="1" id="KW-0732">Signal</keyword>
<comment type="caution">
    <text evidence="3">The sequence shown here is derived from an EMBL/GenBank/DDBJ whole genome shotgun (WGS) entry which is preliminary data.</text>
</comment>
<dbReference type="EMBL" id="JAQQBS010001424">
    <property type="protein sequence ID" value="KAK0159141.1"/>
    <property type="molecule type" value="Genomic_DNA"/>
</dbReference>
<gene>
    <name evidence="3" type="ORF">PV328_010063</name>
</gene>
<evidence type="ECO:0000259" key="2">
    <source>
        <dbReference type="Pfam" id="PF01593"/>
    </source>
</evidence>
<evidence type="ECO:0000313" key="3">
    <source>
        <dbReference type="EMBL" id="KAK0159141.1"/>
    </source>
</evidence>
<proteinExistence type="predicted"/>
<dbReference type="InterPro" id="IPR036188">
    <property type="entry name" value="FAD/NAD-bd_sf"/>
</dbReference>
<dbReference type="Pfam" id="PF01593">
    <property type="entry name" value="Amino_oxidase"/>
    <property type="match status" value="2"/>
</dbReference>
<dbReference type="SUPFAM" id="SSF54373">
    <property type="entry name" value="FAD-linked reductases, C-terminal domain"/>
    <property type="match status" value="1"/>
</dbReference>
<sequence>MNLLLALLCCNTCGLLKDKLNENSPSPRIIIVGAGAAGIAAASRLLENGFTDITILEAENRIGGRVWSIKIGDYLADMGGQWVHGEKNNVAFELAWPLGLIERFDENHNFSVRFFGSSGSALSLKTSLNLVELHNSMTNDLADVENLPESFGQFADMKMDKFFKAHKEISPDLYDSLRYMTNLGQMASDGADNWYEVSAKGLRDYAICDGDNSINWKNRTYSTILDILMKKYPNPDEELPVLENVYKDSRVIKINYNKGYNTVKISTADGEEYLGDHVIFTPSLGVLKANYQRLFSPPLPEKKVEAIKNLGFGHEAKILLYYENPWWYTDENKYNSKGIYWTKADREEIENDPERMWMLGLFALYPVEHKPKMLCFWVSSDFSIEMELVPEEIFRQQILQVINKFFSNHYNITEPTKIIRTSWNTNENFLGTYSYRGIESDLADVDYTDLAEPIMRNNKPIIQFAGEATSEHYSTVHGAIDSGWREADRLINLYPRKNDLLKLLTRLTEKKNK</sequence>
<dbReference type="InterPro" id="IPR050281">
    <property type="entry name" value="Flavin_monoamine_oxidase"/>
</dbReference>
<feature type="domain" description="Amine oxidase" evidence="2">
    <location>
        <begin position="244"/>
        <end position="491"/>
    </location>
</feature>
<organism evidence="3 4">
    <name type="scientific">Microctonus aethiopoides</name>
    <dbReference type="NCBI Taxonomy" id="144406"/>
    <lineage>
        <taxon>Eukaryota</taxon>
        <taxon>Metazoa</taxon>
        <taxon>Ecdysozoa</taxon>
        <taxon>Arthropoda</taxon>
        <taxon>Hexapoda</taxon>
        <taxon>Insecta</taxon>
        <taxon>Pterygota</taxon>
        <taxon>Neoptera</taxon>
        <taxon>Endopterygota</taxon>
        <taxon>Hymenoptera</taxon>
        <taxon>Apocrita</taxon>
        <taxon>Ichneumonoidea</taxon>
        <taxon>Braconidae</taxon>
        <taxon>Euphorinae</taxon>
        <taxon>Microctonus</taxon>
    </lineage>
</organism>
<keyword evidence="4" id="KW-1185">Reference proteome</keyword>
<reference evidence="3" key="1">
    <citation type="journal article" date="2023" name="bioRxiv">
        <title>Scaffold-level genome assemblies of two parasitoid biocontrol wasps reveal the parthenogenesis mechanism and an associated novel virus.</title>
        <authorList>
            <person name="Inwood S."/>
            <person name="Skelly J."/>
            <person name="Guhlin J."/>
            <person name="Harrop T."/>
            <person name="Goldson S."/>
            <person name="Dearden P."/>
        </authorList>
    </citation>
    <scope>NUCLEOTIDE SEQUENCE</scope>
    <source>
        <strain evidence="3">Irish</strain>
        <tissue evidence="3">Whole body</tissue>
    </source>
</reference>
<dbReference type="SUPFAM" id="SSF51905">
    <property type="entry name" value="FAD/NAD(P)-binding domain"/>
    <property type="match status" value="1"/>
</dbReference>
<dbReference type="Gene3D" id="3.50.50.60">
    <property type="entry name" value="FAD/NAD(P)-binding domain"/>
    <property type="match status" value="1"/>
</dbReference>
<dbReference type="AlphaFoldDB" id="A0AA39C764"/>
<dbReference type="PANTHER" id="PTHR10742">
    <property type="entry name" value="FLAVIN MONOAMINE OXIDASE"/>
    <property type="match status" value="1"/>
</dbReference>
<dbReference type="Proteomes" id="UP001168990">
    <property type="component" value="Unassembled WGS sequence"/>
</dbReference>
<dbReference type="Gene3D" id="3.90.660.10">
    <property type="match status" value="1"/>
</dbReference>
<feature type="domain" description="Amine oxidase" evidence="2">
    <location>
        <begin position="37"/>
        <end position="190"/>
    </location>
</feature>
<dbReference type="PANTHER" id="PTHR10742:SF398">
    <property type="entry name" value="AMINE OXIDASE DOMAIN-CONTAINING PROTEIN-RELATED"/>
    <property type="match status" value="1"/>
</dbReference>
<dbReference type="InterPro" id="IPR002937">
    <property type="entry name" value="Amino_oxidase"/>
</dbReference>
<evidence type="ECO:0000313" key="4">
    <source>
        <dbReference type="Proteomes" id="UP001168990"/>
    </source>
</evidence>
<name>A0AA39C764_9HYME</name>
<dbReference type="GO" id="GO:0046592">
    <property type="term" value="F:polyamine oxidase activity"/>
    <property type="evidence" value="ECO:0007669"/>
    <property type="project" value="TreeGrafter"/>
</dbReference>
<dbReference type="PRINTS" id="PR00419">
    <property type="entry name" value="ADXRDTASE"/>
</dbReference>
<protein>
    <recommendedName>
        <fullName evidence="2">Amine oxidase domain-containing protein</fullName>
    </recommendedName>
</protein>
<feature type="chain" id="PRO_5041368552" description="Amine oxidase domain-containing protein" evidence="1">
    <location>
        <begin position="18"/>
        <end position="513"/>
    </location>
</feature>
<accession>A0AA39C764</accession>
<reference evidence="3" key="2">
    <citation type="submission" date="2023-03" db="EMBL/GenBank/DDBJ databases">
        <authorList>
            <person name="Inwood S.N."/>
            <person name="Skelly J.G."/>
            <person name="Guhlin J."/>
            <person name="Harrop T.W.R."/>
            <person name="Goldson S.G."/>
            <person name="Dearden P.K."/>
        </authorList>
    </citation>
    <scope>NUCLEOTIDE SEQUENCE</scope>
    <source>
        <strain evidence="3">Irish</strain>
        <tissue evidence="3">Whole body</tissue>
    </source>
</reference>
<evidence type="ECO:0000256" key="1">
    <source>
        <dbReference type="SAM" id="SignalP"/>
    </source>
</evidence>